<dbReference type="AlphaFoldDB" id="A0A7D8ZM01"/>
<comment type="subcellular location">
    <subcellularLocation>
        <location evidence="1 12">Endoplasmic reticulum membrane</location>
        <topology evidence="1 12">Multi-pass membrane protein</topology>
    </subcellularLocation>
</comment>
<evidence type="ECO:0000256" key="12">
    <source>
        <dbReference type="RuleBase" id="RU363112"/>
    </source>
</evidence>
<evidence type="ECO:0000256" key="2">
    <source>
        <dbReference type="ARBA" id="ARBA00004687"/>
    </source>
</evidence>
<evidence type="ECO:0000256" key="4">
    <source>
        <dbReference type="ARBA" id="ARBA00013795"/>
    </source>
</evidence>
<dbReference type="EC" id="2.4.1.-" evidence="12"/>
<comment type="pathway">
    <text evidence="2 12">Glycolipid biosynthesis; glycosylphosphatidylinositol-anchor biosynthesis.</text>
</comment>
<keyword evidence="8 12" id="KW-0812">Transmembrane</keyword>
<dbReference type="InterPro" id="IPR007315">
    <property type="entry name" value="PIG-V/Gpi18"/>
</dbReference>
<feature type="transmembrane region" description="Helical" evidence="12">
    <location>
        <begin position="380"/>
        <end position="398"/>
    </location>
</feature>
<keyword evidence="10 12" id="KW-1133">Transmembrane helix</keyword>
<comment type="caution">
    <text evidence="13">The sequence shown here is derived from an EMBL/GenBank/DDBJ whole genome shotgun (WGS) entry which is preliminary data.</text>
</comment>
<evidence type="ECO:0000256" key="9">
    <source>
        <dbReference type="ARBA" id="ARBA00022824"/>
    </source>
</evidence>
<dbReference type="PANTHER" id="PTHR12468:SF2">
    <property type="entry name" value="GPI MANNOSYLTRANSFERASE 2"/>
    <property type="match status" value="1"/>
</dbReference>
<gene>
    <name evidence="13" type="ORF">VHUM_02975</name>
</gene>
<keyword evidence="7 12" id="KW-0808">Transferase</keyword>
<protein>
    <recommendedName>
        <fullName evidence="4 12">GPI mannosyltransferase 2</fullName>
        <ecNumber evidence="12">2.4.1.-</ecNumber>
    </recommendedName>
</protein>
<dbReference type="Pfam" id="PF04188">
    <property type="entry name" value="Mannosyl_trans2"/>
    <property type="match status" value="1"/>
</dbReference>
<keyword evidence="5 12" id="KW-0337">GPI-anchor biosynthesis</keyword>
<feature type="transmembrane region" description="Helical" evidence="12">
    <location>
        <begin position="160"/>
        <end position="185"/>
    </location>
</feature>
<feature type="transmembrane region" description="Helical" evidence="12">
    <location>
        <begin position="320"/>
        <end position="339"/>
    </location>
</feature>
<evidence type="ECO:0000256" key="11">
    <source>
        <dbReference type="ARBA" id="ARBA00023136"/>
    </source>
</evidence>
<dbReference type="GO" id="GO:0004376">
    <property type="term" value="F:GPI mannosyltransferase activity"/>
    <property type="evidence" value="ECO:0007669"/>
    <property type="project" value="InterPro"/>
</dbReference>
<name>A0A7D8ZM01_VANHU</name>
<evidence type="ECO:0000313" key="13">
    <source>
        <dbReference type="EMBL" id="TXT08847.1"/>
    </source>
</evidence>
<reference evidence="13 14" key="1">
    <citation type="journal article" date="2019" name="PLoS Genet.">
        <title>Convergent evolution of linked mating-type loci in basidiomycete fungi.</title>
        <authorList>
            <person name="Sun S."/>
            <person name="Coelho M.A."/>
            <person name="Heitman J."/>
            <person name="Nowrousian M."/>
        </authorList>
    </citation>
    <scope>NUCLEOTIDE SEQUENCE [LARGE SCALE GENOMIC DNA]</scope>
    <source>
        <strain evidence="13 14">CBS 4282</strain>
    </source>
</reference>
<dbReference type="GO" id="GO:0000009">
    <property type="term" value="F:alpha-1,6-mannosyltransferase activity"/>
    <property type="evidence" value="ECO:0007669"/>
    <property type="project" value="InterPro"/>
</dbReference>
<keyword evidence="9 12" id="KW-0256">Endoplasmic reticulum</keyword>
<dbReference type="PANTHER" id="PTHR12468">
    <property type="entry name" value="GPI MANNOSYLTRANSFERASE 2"/>
    <property type="match status" value="1"/>
</dbReference>
<comment type="function">
    <text evidence="12">Mannosyltransferase involved in glycosylphosphatidylinositol-anchor biosynthesis.</text>
</comment>
<evidence type="ECO:0000256" key="5">
    <source>
        <dbReference type="ARBA" id="ARBA00022502"/>
    </source>
</evidence>
<dbReference type="UniPathway" id="UPA00196"/>
<dbReference type="GO" id="GO:0005789">
    <property type="term" value="C:endoplasmic reticulum membrane"/>
    <property type="evidence" value="ECO:0007669"/>
    <property type="project" value="UniProtKB-SubCell"/>
</dbReference>
<sequence>MPPSPRYRRKFLPRQHDTLLVALATAASWGLSLLALRLLDLYVVPFDSSHLVDGPGGDAARPGLRWDAIHFVGVATDGYVHEQQLAFQPGWHALLRLVGSAVARVRGRDVTVDDVLTGALGLSLLALTRKLFGRRAALVTSLLYALPPSPASVCAPYTEAVYAALFFSGLYATACGRYVLAALLFAGTTSVRATGVFSGLVLAWQVVVADLDLLTALRALPRLVYAAALYAIIVAPFLAFQAYSYLSFCVPSPTRPWCTSTLPFAYSFVQREYWNVGPFRYWTLSQLPNFAMAGPVLYMTLTGLYSHLRSLVSSSPGRIARLDTAVYLHQLLMMALLIVSSHTQIALRLASTDPVVWWTVAVSVLGGTGEKGELGKEAKVWLWWVCIWGAVSLVLWSGHYPPA</sequence>
<comment type="caution">
    <text evidence="12">Lacks conserved residue(s) required for the propagation of feature annotation.</text>
</comment>
<evidence type="ECO:0000256" key="10">
    <source>
        <dbReference type="ARBA" id="ARBA00022989"/>
    </source>
</evidence>
<feature type="transmembrane region" description="Helical" evidence="12">
    <location>
        <begin position="223"/>
        <end position="246"/>
    </location>
</feature>
<dbReference type="Proteomes" id="UP000473826">
    <property type="component" value="Unassembled WGS sequence"/>
</dbReference>
<keyword evidence="14" id="KW-1185">Reference proteome</keyword>
<keyword evidence="11 12" id="KW-0472">Membrane</keyword>
<dbReference type="GO" id="GO:0006506">
    <property type="term" value="P:GPI anchor biosynthetic process"/>
    <property type="evidence" value="ECO:0007669"/>
    <property type="project" value="UniProtKB-UniPathway"/>
</dbReference>
<dbReference type="OrthoDB" id="10252502at2759"/>
<dbReference type="GO" id="GO:0031501">
    <property type="term" value="C:mannosyltransferase complex"/>
    <property type="evidence" value="ECO:0007669"/>
    <property type="project" value="TreeGrafter"/>
</dbReference>
<keyword evidence="6 12" id="KW-0328">Glycosyltransferase</keyword>
<comment type="similarity">
    <text evidence="3 12">Belongs to the PIGV family.</text>
</comment>
<evidence type="ECO:0000256" key="1">
    <source>
        <dbReference type="ARBA" id="ARBA00004477"/>
    </source>
</evidence>
<accession>A0A7D8ZM01</accession>
<feature type="transmembrane region" description="Helical" evidence="12">
    <location>
        <begin position="20"/>
        <end position="39"/>
    </location>
</feature>
<organism evidence="13 14">
    <name type="scientific">Vanrija humicola</name>
    <name type="common">Yeast</name>
    <name type="synonym">Cryptococcus humicola</name>
    <dbReference type="NCBI Taxonomy" id="5417"/>
    <lineage>
        <taxon>Eukaryota</taxon>
        <taxon>Fungi</taxon>
        <taxon>Dikarya</taxon>
        <taxon>Basidiomycota</taxon>
        <taxon>Agaricomycotina</taxon>
        <taxon>Tremellomycetes</taxon>
        <taxon>Trichosporonales</taxon>
        <taxon>Trichosporonaceae</taxon>
        <taxon>Vanrija</taxon>
    </lineage>
</organism>
<evidence type="ECO:0000256" key="8">
    <source>
        <dbReference type="ARBA" id="ARBA00022692"/>
    </source>
</evidence>
<evidence type="ECO:0000256" key="6">
    <source>
        <dbReference type="ARBA" id="ARBA00022676"/>
    </source>
</evidence>
<evidence type="ECO:0000256" key="7">
    <source>
        <dbReference type="ARBA" id="ARBA00022679"/>
    </source>
</evidence>
<dbReference type="EMBL" id="QKWK01000007">
    <property type="protein sequence ID" value="TXT08847.1"/>
    <property type="molecule type" value="Genomic_DNA"/>
</dbReference>
<feature type="transmembrane region" description="Helical" evidence="12">
    <location>
        <begin position="290"/>
        <end position="308"/>
    </location>
</feature>
<proteinExistence type="inferred from homology"/>
<evidence type="ECO:0000256" key="3">
    <source>
        <dbReference type="ARBA" id="ARBA00008698"/>
    </source>
</evidence>
<evidence type="ECO:0000313" key="14">
    <source>
        <dbReference type="Proteomes" id="UP000473826"/>
    </source>
</evidence>